<keyword evidence="6" id="KW-0732">Signal</keyword>
<dbReference type="Pfam" id="PF00593">
    <property type="entry name" value="TonB_dep_Rec_b-barrel"/>
    <property type="match status" value="1"/>
</dbReference>
<feature type="domain" description="TonB-dependent receptor-like beta-barrel" evidence="7">
    <location>
        <begin position="267"/>
        <end position="737"/>
    </location>
</feature>
<keyword evidence="3" id="KW-0813">Transport</keyword>
<dbReference type="InterPro" id="IPR012910">
    <property type="entry name" value="Plug_dom"/>
</dbReference>
<comment type="similarity">
    <text evidence="3 5">Belongs to the TonB-dependent receptor family.</text>
</comment>
<gene>
    <name evidence="9" type="ORF">KOF26_07355</name>
</gene>
<evidence type="ECO:0000256" key="1">
    <source>
        <dbReference type="ARBA" id="ARBA00023065"/>
    </source>
</evidence>
<dbReference type="PROSITE" id="PS01156">
    <property type="entry name" value="TONB_DEPENDENT_REC_2"/>
    <property type="match status" value="1"/>
</dbReference>
<evidence type="ECO:0000259" key="8">
    <source>
        <dbReference type="Pfam" id="PF07715"/>
    </source>
</evidence>
<keyword evidence="9" id="KW-0675">Receptor</keyword>
<sequence>MGNFLLHYLIRSRAALLYASALASTLAFPAVALAAVDDVADAAADTAVESADIVVTAQRREERLQDVPTAVTVLSQNLFSEGGVGRSANEVLNLVPNASAGTQQHGRPRWWIRGVGAGQQQLDLANPVGFYLDDVYISNASATGLPLFDIERVEVLRGPQGTLWGKNTTGGAINVISKRPSLAPGDDENYAKLEYGSFDNKIAEAGIGAVLAPDVLAARISGRFDDRDGRFNNLFTRDKSSAVRDAVLRGQLLFKPSDSLEALLSVHYRDYDTDGTYWTTTSYAANGVVRNGYAPSTNKDDVSTNAGEFSRNKQLGGSLHLDASLGNLTLTAITGYERFKTRSATDGDYTPLEISRGYTRARSRQWTQELRLASPQTNRLNWILGAYYFNERIISNAASATLPAGSVAALPGSTATPAYSLTSYRHKAESGAAFGSATFDFTDALKLTVGARWTRETKTLDFDRLASPNAAASGWSSYTHWWDSYTGTYGGPGTFSSDLKRTWNAFTYDVTPSWKIDANNMVYFKFSHGLKSGGFNTAATLPVALTAVAPEKLDASEIGYKSQWFDGRLTFNVTAFHYGYDDVQINVVGPNPGAVGGATVSYLQNAAKAHVNGAEIEIASTPIERLKLTGSVGILDTKYDKLQVLNGGADLSGARFVRAPKLTLNGSASYTVPLGDAGSIELAADARYNSLQYYYITPQDTLNRPALNQPGYTIANARISYSAANDRYTLTVFANNLFDVDYRNHALPQANPAQGINGDAVQWGDPRTYGVSLIARF</sequence>
<evidence type="ECO:0000259" key="7">
    <source>
        <dbReference type="Pfam" id="PF00593"/>
    </source>
</evidence>
<evidence type="ECO:0000256" key="4">
    <source>
        <dbReference type="PROSITE-ProRule" id="PRU10144"/>
    </source>
</evidence>
<dbReference type="InterPro" id="IPR000531">
    <property type="entry name" value="Beta-barrel_TonB"/>
</dbReference>
<evidence type="ECO:0000256" key="6">
    <source>
        <dbReference type="SAM" id="SignalP"/>
    </source>
</evidence>
<dbReference type="PROSITE" id="PS52016">
    <property type="entry name" value="TONB_DEPENDENT_REC_3"/>
    <property type="match status" value="1"/>
</dbReference>
<keyword evidence="3" id="KW-0998">Cell outer membrane</keyword>
<reference evidence="9 10" key="1">
    <citation type="submission" date="2021-06" db="EMBL/GenBank/DDBJ databases">
        <title>Sphingomonas sp. XMGL2, whole genome shotgun sequencing project.</title>
        <authorList>
            <person name="Zhao G."/>
            <person name="Shen L."/>
        </authorList>
    </citation>
    <scope>NUCLEOTIDE SEQUENCE [LARGE SCALE GENOMIC DNA]</scope>
    <source>
        <strain evidence="9 10">XMGL2</strain>
    </source>
</reference>
<dbReference type="Pfam" id="PF07715">
    <property type="entry name" value="Plug"/>
    <property type="match status" value="1"/>
</dbReference>
<feature type="chain" id="PRO_5045246336" evidence="6">
    <location>
        <begin position="35"/>
        <end position="777"/>
    </location>
</feature>
<keyword evidence="1" id="KW-0406">Ion transport</keyword>
<feature type="domain" description="TonB-dependent receptor plug" evidence="8">
    <location>
        <begin position="64"/>
        <end position="172"/>
    </location>
</feature>
<keyword evidence="3 5" id="KW-0472">Membrane</keyword>
<comment type="subcellular location">
    <subcellularLocation>
        <location evidence="3">Cell outer membrane</location>
        <topology evidence="3">Multi-pass membrane protein</topology>
    </subcellularLocation>
</comment>
<evidence type="ECO:0000256" key="5">
    <source>
        <dbReference type="RuleBase" id="RU003357"/>
    </source>
</evidence>
<evidence type="ECO:0000256" key="2">
    <source>
        <dbReference type="ARBA" id="ARBA00023077"/>
    </source>
</evidence>
<dbReference type="EMBL" id="JAHKRT010000003">
    <property type="protein sequence ID" value="MBU3077682.1"/>
    <property type="molecule type" value="Genomic_DNA"/>
</dbReference>
<evidence type="ECO:0000313" key="9">
    <source>
        <dbReference type="EMBL" id="MBU3077682.1"/>
    </source>
</evidence>
<accession>A0ABS6BIM3</accession>
<dbReference type="PANTHER" id="PTHR32552">
    <property type="entry name" value="FERRICHROME IRON RECEPTOR-RELATED"/>
    <property type="match status" value="1"/>
</dbReference>
<proteinExistence type="inferred from homology"/>
<dbReference type="InterPro" id="IPR039426">
    <property type="entry name" value="TonB-dep_rcpt-like"/>
</dbReference>
<keyword evidence="10" id="KW-1185">Reference proteome</keyword>
<evidence type="ECO:0000256" key="3">
    <source>
        <dbReference type="PROSITE-ProRule" id="PRU01360"/>
    </source>
</evidence>
<protein>
    <submittedName>
        <fullName evidence="9">TonB-dependent receptor</fullName>
    </submittedName>
</protein>
<dbReference type="Proteomes" id="UP000776276">
    <property type="component" value="Unassembled WGS sequence"/>
</dbReference>
<dbReference type="InterPro" id="IPR010917">
    <property type="entry name" value="TonB_rcpt_CS"/>
</dbReference>
<dbReference type="PANTHER" id="PTHR32552:SF81">
    <property type="entry name" value="TONB-DEPENDENT OUTER MEMBRANE RECEPTOR"/>
    <property type="match status" value="1"/>
</dbReference>
<evidence type="ECO:0000313" key="10">
    <source>
        <dbReference type="Proteomes" id="UP000776276"/>
    </source>
</evidence>
<feature type="signal peptide" evidence="6">
    <location>
        <begin position="1"/>
        <end position="34"/>
    </location>
</feature>
<name>A0ABS6BIM3_9SPHN</name>
<feature type="short sequence motif" description="TonB C-terminal box" evidence="4">
    <location>
        <begin position="760"/>
        <end position="777"/>
    </location>
</feature>
<organism evidence="9 10">
    <name type="scientific">Sphingomonas quercus</name>
    <dbReference type="NCBI Taxonomy" id="2842451"/>
    <lineage>
        <taxon>Bacteria</taxon>
        <taxon>Pseudomonadati</taxon>
        <taxon>Pseudomonadota</taxon>
        <taxon>Alphaproteobacteria</taxon>
        <taxon>Sphingomonadales</taxon>
        <taxon>Sphingomonadaceae</taxon>
        <taxon>Sphingomonas</taxon>
    </lineage>
</organism>
<keyword evidence="3" id="KW-1134">Transmembrane beta strand</keyword>
<keyword evidence="2 5" id="KW-0798">TonB box</keyword>
<comment type="caution">
    <text evidence="9">The sequence shown here is derived from an EMBL/GenBank/DDBJ whole genome shotgun (WGS) entry which is preliminary data.</text>
</comment>
<keyword evidence="3" id="KW-0812">Transmembrane</keyword>